<evidence type="ECO:0000256" key="1">
    <source>
        <dbReference type="ARBA" id="ARBA00001946"/>
    </source>
</evidence>
<evidence type="ECO:0000256" key="5">
    <source>
        <dbReference type="RuleBase" id="RU003476"/>
    </source>
</evidence>
<evidence type="ECO:0000313" key="7">
    <source>
        <dbReference type="EMBL" id="GLK08898.1"/>
    </source>
</evidence>
<dbReference type="RefSeq" id="WP_271217376.1">
    <property type="nucleotide sequence ID" value="NZ_BAAAVD010000003.1"/>
</dbReference>
<dbReference type="PROSITE" id="PS00893">
    <property type="entry name" value="NUDIX_BOX"/>
    <property type="match status" value="1"/>
</dbReference>
<dbReference type="EMBL" id="BSEV01000003">
    <property type="protein sequence ID" value="GLK08898.1"/>
    <property type="molecule type" value="Genomic_DNA"/>
</dbReference>
<comment type="similarity">
    <text evidence="2 5">Belongs to the Nudix hydrolase family.</text>
</comment>
<dbReference type="PANTHER" id="PTHR43046">
    <property type="entry name" value="GDP-MANNOSE MANNOSYL HYDROLASE"/>
    <property type="match status" value="1"/>
</dbReference>
<proteinExistence type="inferred from homology"/>
<protein>
    <submittedName>
        <fullName evidence="7">DNA mismatch repair protein MutT</fullName>
    </submittedName>
</protein>
<name>A0A9W6HZG2_9ACTN</name>
<reference evidence="7" key="2">
    <citation type="submission" date="2023-01" db="EMBL/GenBank/DDBJ databases">
        <authorList>
            <person name="Sun Q."/>
            <person name="Evtushenko L."/>
        </authorList>
    </citation>
    <scope>NUCLEOTIDE SEQUENCE</scope>
    <source>
        <strain evidence="7">VKM Ac-2007</strain>
    </source>
</reference>
<dbReference type="AlphaFoldDB" id="A0A9W6HZG2"/>
<dbReference type="PANTHER" id="PTHR43046:SF12">
    <property type="entry name" value="GDP-MANNOSE MANNOSYL HYDROLASE"/>
    <property type="match status" value="1"/>
</dbReference>
<comment type="caution">
    <text evidence="7">The sequence shown here is derived from an EMBL/GenBank/DDBJ whole genome shotgun (WGS) entry which is preliminary data.</text>
</comment>
<dbReference type="PROSITE" id="PS51462">
    <property type="entry name" value="NUDIX"/>
    <property type="match status" value="1"/>
</dbReference>
<reference evidence="7" key="1">
    <citation type="journal article" date="2014" name="Int. J. Syst. Evol. Microbiol.">
        <title>Complete genome sequence of Corynebacterium casei LMG S-19264T (=DSM 44701T), isolated from a smear-ripened cheese.</title>
        <authorList>
            <consortium name="US DOE Joint Genome Institute (JGI-PGF)"/>
            <person name="Walter F."/>
            <person name="Albersmeier A."/>
            <person name="Kalinowski J."/>
            <person name="Ruckert C."/>
        </authorList>
    </citation>
    <scope>NUCLEOTIDE SEQUENCE</scope>
    <source>
        <strain evidence="7">VKM Ac-2007</strain>
    </source>
</reference>
<dbReference type="Proteomes" id="UP001143474">
    <property type="component" value="Unassembled WGS sequence"/>
</dbReference>
<dbReference type="GO" id="GO:0016787">
    <property type="term" value="F:hydrolase activity"/>
    <property type="evidence" value="ECO:0007669"/>
    <property type="project" value="UniProtKB-KW"/>
</dbReference>
<evidence type="ECO:0000256" key="3">
    <source>
        <dbReference type="ARBA" id="ARBA00022801"/>
    </source>
</evidence>
<comment type="cofactor">
    <cofactor evidence="1">
        <name>Mg(2+)</name>
        <dbReference type="ChEBI" id="CHEBI:18420"/>
    </cofactor>
</comment>
<dbReference type="CDD" id="cd04685">
    <property type="entry name" value="NUDIX_Hydrolase"/>
    <property type="match status" value="1"/>
</dbReference>
<accession>A0A9W6HZG2</accession>
<gene>
    <name evidence="7" type="ORF">GCM10017600_23030</name>
</gene>
<keyword evidence="8" id="KW-1185">Reference proteome</keyword>
<evidence type="ECO:0000256" key="2">
    <source>
        <dbReference type="ARBA" id="ARBA00005582"/>
    </source>
</evidence>
<dbReference type="Gene3D" id="3.90.79.10">
    <property type="entry name" value="Nucleoside Triphosphate Pyrophosphohydrolase"/>
    <property type="match status" value="1"/>
</dbReference>
<dbReference type="InterPro" id="IPR020084">
    <property type="entry name" value="NUDIX_hydrolase_CS"/>
</dbReference>
<dbReference type="PRINTS" id="PR00502">
    <property type="entry name" value="NUDIXFAMILY"/>
</dbReference>
<keyword evidence="4" id="KW-0460">Magnesium</keyword>
<organism evidence="7 8">
    <name type="scientific">Streptosporangium carneum</name>
    <dbReference type="NCBI Taxonomy" id="47481"/>
    <lineage>
        <taxon>Bacteria</taxon>
        <taxon>Bacillati</taxon>
        <taxon>Actinomycetota</taxon>
        <taxon>Actinomycetes</taxon>
        <taxon>Streptosporangiales</taxon>
        <taxon>Streptosporangiaceae</taxon>
        <taxon>Streptosporangium</taxon>
    </lineage>
</organism>
<evidence type="ECO:0000313" key="8">
    <source>
        <dbReference type="Proteomes" id="UP001143474"/>
    </source>
</evidence>
<dbReference type="SUPFAM" id="SSF55811">
    <property type="entry name" value="Nudix"/>
    <property type="match status" value="1"/>
</dbReference>
<dbReference type="InterPro" id="IPR015797">
    <property type="entry name" value="NUDIX_hydrolase-like_dom_sf"/>
</dbReference>
<evidence type="ECO:0000256" key="4">
    <source>
        <dbReference type="ARBA" id="ARBA00022842"/>
    </source>
</evidence>
<dbReference type="InterPro" id="IPR000086">
    <property type="entry name" value="NUDIX_hydrolase_dom"/>
</dbReference>
<dbReference type="InterPro" id="IPR020476">
    <property type="entry name" value="Nudix_hydrolase"/>
</dbReference>
<sequence length="155" mass="17325">MITNRPTARVILVDPADRALMFRFVPPDPWPREPAWHLPGGGIEPGESAVEAACREVHEETGFNLTPHDLGEPVAVNAGEWSIQGRRYYTVHTYFFARVPLGEVSGSGDDGFGHQWWTAAELDSTKERVFPPGLAVLLKDLLQGVRHERLVTLDW</sequence>
<dbReference type="Pfam" id="PF00293">
    <property type="entry name" value="NUDIX"/>
    <property type="match status" value="1"/>
</dbReference>
<feature type="domain" description="Nudix hydrolase" evidence="6">
    <location>
        <begin position="3"/>
        <end position="140"/>
    </location>
</feature>
<evidence type="ECO:0000259" key="6">
    <source>
        <dbReference type="PROSITE" id="PS51462"/>
    </source>
</evidence>
<keyword evidence="3 5" id="KW-0378">Hydrolase</keyword>